<proteinExistence type="predicted"/>
<feature type="region of interest" description="Disordered" evidence="1">
    <location>
        <begin position="159"/>
        <end position="219"/>
    </location>
</feature>
<feature type="region of interest" description="Disordered" evidence="1">
    <location>
        <begin position="419"/>
        <end position="448"/>
    </location>
</feature>
<dbReference type="Proteomes" id="UP001595075">
    <property type="component" value="Unassembled WGS sequence"/>
</dbReference>
<dbReference type="EMBL" id="JAZHXI010000024">
    <property type="protein sequence ID" value="KAL2060065.1"/>
    <property type="molecule type" value="Genomic_DNA"/>
</dbReference>
<name>A0ABR4BQU9_9HELO</name>
<feature type="compositionally biased region" description="Polar residues" evidence="1">
    <location>
        <begin position="99"/>
        <end position="108"/>
    </location>
</feature>
<feature type="region of interest" description="Disordered" evidence="1">
    <location>
        <begin position="88"/>
        <end position="123"/>
    </location>
</feature>
<evidence type="ECO:0000313" key="2">
    <source>
        <dbReference type="EMBL" id="KAL2060065.1"/>
    </source>
</evidence>
<sequence>MSSNNNPNQYGIPGQFVYQDFPIATRDQASPLPAGLYQNVYAPVSIGTNSPSHGSLPSGAMPSYSQHAASQIVQNGIAHHHYYPPGYGSQKSYLGHSSMPGQPGNSQHAGPPMTPSCIKQQQQYRPAGIDYQESGMGYYSTPNQSMLGYMQNPAQQMQVPGVNHPQYNPKGYGNEGSHTGKKSKPAQKGDHQNPGSKQRSAGPRVWRHSAQPNSVSGDRATRLYSSLMPAHRNYPIPMIGTNVSYDSPYSKPPVYREPPVENNPAADFSLQPVRAYGQSHQQQSASDNGEMKYKAHLEQKAEQRQQATMIAQDRPCNEERVPDHRRGRGIRWTNSGPVNPELQAKRDAFARRMAGRGKGKYTVAEQAEKDALDPEDAARRKAAMEARKNKRHHLKGIMTREQWKEYANSRAAENKKIVEERKKRKRLRDTNTPAPAPLEAEQNKEGQAAENAEAANFARAILEGKEDLQKILDAGEAKKNLEAHGEEDAEYDMVEEVAPEENMHSSMLFPDFPAGLSSIASPNYTEPTNNTYPDFEDEDWLTSSLSMDHFDDTFFGTNM</sequence>
<protein>
    <recommendedName>
        <fullName evidence="4">BZIP domain-containing protein</fullName>
    </recommendedName>
</protein>
<evidence type="ECO:0000256" key="1">
    <source>
        <dbReference type="SAM" id="MobiDB-lite"/>
    </source>
</evidence>
<feature type="region of interest" description="Disordered" evidence="1">
    <location>
        <begin position="317"/>
        <end position="340"/>
    </location>
</feature>
<keyword evidence="3" id="KW-1185">Reference proteome</keyword>
<evidence type="ECO:0008006" key="4">
    <source>
        <dbReference type="Google" id="ProtNLM"/>
    </source>
</evidence>
<comment type="caution">
    <text evidence="2">The sequence shown here is derived from an EMBL/GenBank/DDBJ whole genome shotgun (WGS) entry which is preliminary data.</text>
</comment>
<reference evidence="2 3" key="1">
    <citation type="journal article" date="2024" name="Commun. Biol.">
        <title>Comparative genomic analysis of thermophilic fungi reveals convergent evolutionary adaptations and gene losses.</title>
        <authorList>
            <person name="Steindorff A.S."/>
            <person name="Aguilar-Pontes M.V."/>
            <person name="Robinson A.J."/>
            <person name="Andreopoulos B."/>
            <person name="LaButti K."/>
            <person name="Kuo A."/>
            <person name="Mondo S."/>
            <person name="Riley R."/>
            <person name="Otillar R."/>
            <person name="Haridas S."/>
            <person name="Lipzen A."/>
            <person name="Grimwood J."/>
            <person name="Schmutz J."/>
            <person name="Clum A."/>
            <person name="Reid I.D."/>
            <person name="Moisan M.C."/>
            <person name="Butler G."/>
            <person name="Nguyen T.T.M."/>
            <person name="Dewar K."/>
            <person name="Conant G."/>
            <person name="Drula E."/>
            <person name="Henrissat B."/>
            <person name="Hansel C."/>
            <person name="Singer S."/>
            <person name="Hutchinson M.I."/>
            <person name="de Vries R.P."/>
            <person name="Natvig D.O."/>
            <person name="Powell A.J."/>
            <person name="Tsang A."/>
            <person name="Grigoriev I.V."/>
        </authorList>
    </citation>
    <scope>NUCLEOTIDE SEQUENCE [LARGE SCALE GENOMIC DNA]</scope>
    <source>
        <strain evidence="2 3">CBS 494.80</strain>
    </source>
</reference>
<evidence type="ECO:0000313" key="3">
    <source>
        <dbReference type="Proteomes" id="UP001595075"/>
    </source>
</evidence>
<gene>
    <name evidence="2" type="ORF">VTL71DRAFT_9887</name>
</gene>
<organism evidence="2 3">
    <name type="scientific">Oculimacula yallundae</name>
    <dbReference type="NCBI Taxonomy" id="86028"/>
    <lineage>
        <taxon>Eukaryota</taxon>
        <taxon>Fungi</taxon>
        <taxon>Dikarya</taxon>
        <taxon>Ascomycota</taxon>
        <taxon>Pezizomycotina</taxon>
        <taxon>Leotiomycetes</taxon>
        <taxon>Helotiales</taxon>
        <taxon>Ploettnerulaceae</taxon>
        <taxon>Oculimacula</taxon>
    </lineage>
</organism>
<accession>A0ABR4BQU9</accession>